<organism evidence="2">
    <name type="scientific">freshwater metagenome</name>
    <dbReference type="NCBI Taxonomy" id="449393"/>
    <lineage>
        <taxon>unclassified sequences</taxon>
        <taxon>metagenomes</taxon>
        <taxon>ecological metagenomes</taxon>
    </lineage>
</organism>
<gene>
    <name evidence="2" type="ORF">UFOPK1835_00408</name>
</gene>
<evidence type="ECO:0000313" key="2">
    <source>
        <dbReference type="EMBL" id="CAB4601105.1"/>
    </source>
</evidence>
<dbReference type="PROSITE" id="PS51257">
    <property type="entry name" value="PROKAR_LIPOPROTEIN"/>
    <property type="match status" value="1"/>
</dbReference>
<dbReference type="AlphaFoldDB" id="A0A6J6GQE6"/>
<name>A0A6J6GQE6_9ZZZZ</name>
<accession>A0A6J6GQE6</accession>
<proteinExistence type="predicted"/>
<protein>
    <submittedName>
        <fullName evidence="2">Unannotated protein</fullName>
    </submittedName>
</protein>
<feature type="compositionally biased region" description="Pro residues" evidence="1">
    <location>
        <begin position="57"/>
        <end position="68"/>
    </location>
</feature>
<feature type="compositionally biased region" description="Low complexity" evidence="1">
    <location>
        <begin position="19"/>
        <end position="56"/>
    </location>
</feature>
<feature type="region of interest" description="Disordered" evidence="1">
    <location>
        <begin position="19"/>
        <end position="72"/>
    </location>
</feature>
<evidence type="ECO:0000256" key="1">
    <source>
        <dbReference type="SAM" id="MobiDB-lite"/>
    </source>
</evidence>
<reference evidence="2" key="1">
    <citation type="submission" date="2020-05" db="EMBL/GenBank/DDBJ databases">
        <authorList>
            <person name="Chiriac C."/>
            <person name="Salcher M."/>
            <person name="Ghai R."/>
            <person name="Kavagutti S V."/>
        </authorList>
    </citation>
    <scope>NUCLEOTIDE SEQUENCE</scope>
</reference>
<dbReference type="EMBL" id="CAEZUP010000010">
    <property type="protein sequence ID" value="CAB4601105.1"/>
    <property type="molecule type" value="Genomic_DNA"/>
</dbReference>
<sequence length="177" mass="18337">MRRILPTVTLCLIVGSGLAACGSSSSSSSSSTSTARETATSATAAPSDATSTTTIETPPPNPNEPIGPPSDACELLGQRLLPTDLRPADSSSWLNERQRVLIDAKLTVDLLGAVLAAPPEQIRGSLVAERTYAEFVGRTMETATGYPDAIAKLDGYPDRTAVASAEAEISAWSTANC</sequence>